<evidence type="ECO:0000256" key="1">
    <source>
        <dbReference type="ARBA" id="ARBA00022741"/>
    </source>
</evidence>
<dbReference type="AlphaFoldDB" id="A0AAD7FZ81"/>
<organism evidence="5 6">
    <name type="scientific">Roridomyces roridus</name>
    <dbReference type="NCBI Taxonomy" id="1738132"/>
    <lineage>
        <taxon>Eukaryota</taxon>
        <taxon>Fungi</taxon>
        <taxon>Dikarya</taxon>
        <taxon>Basidiomycota</taxon>
        <taxon>Agaricomycotina</taxon>
        <taxon>Agaricomycetes</taxon>
        <taxon>Agaricomycetidae</taxon>
        <taxon>Agaricales</taxon>
        <taxon>Marasmiineae</taxon>
        <taxon>Mycenaceae</taxon>
        <taxon>Roridomyces</taxon>
    </lineage>
</organism>
<gene>
    <name evidence="5" type="ORF">FB45DRAFT_27400</name>
</gene>
<keyword evidence="4" id="KW-0460">Magnesium</keyword>
<evidence type="ECO:0000256" key="4">
    <source>
        <dbReference type="PIRSR" id="PIRSR606689-2"/>
    </source>
</evidence>
<keyword evidence="2 3" id="KW-0342">GTP-binding</keyword>
<dbReference type="EMBL" id="JARKIF010000001">
    <property type="protein sequence ID" value="KAJ7650893.1"/>
    <property type="molecule type" value="Genomic_DNA"/>
</dbReference>
<dbReference type="PROSITE" id="PS51417">
    <property type="entry name" value="ARF"/>
    <property type="match status" value="1"/>
</dbReference>
<dbReference type="PANTHER" id="PTHR11711">
    <property type="entry name" value="ADP RIBOSYLATION FACTOR-RELATED"/>
    <property type="match status" value="1"/>
</dbReference>
<dbReference type="SMART" id="SM00177">
    <property type="entry name" value="ARF"/>
    <property type="match status" value="1"/>
</dbReference>
<dbReference type="SMART" id="SM00178">
    <property type="entry name" value="SAR"/>
    <property type="match status" value="1"/>
</dbReference>
<dbReference type="GO" id="GO:0046872">
    <property type="term" value="F:metal ion binding"/>
    <property type="evidence" value="ECO:0007669"/>
    <property type="project" value="UniProtKB-KW"/>
</dbReference>
<dbReference type="Gene3D" id="3.40.50.300">
    <property type="entry name" value="P-loop containing nucleotide triphosphate hydrolases"/>
    <property type="match status" value="1"/>
</dbReference>
<evidence type="ECO:0000313" key="5">
    <source>
        <dbReference type="EMBL" id="KAJ7650893.1"/>
    </source>
</evidence>
<feature type="binding site" evidence="4">
    <location>
        <position position="35"/>
    </location>
    <ligand>
        <name>Mg(2+)</name>
        <dbReference type="ChEBI" id="CHEBI:18420"/>
    </ligand>
</feature>
<dbReference type="SUPFAM" id="SSF52540">
    <property type="entry name" value="P-loop containing nucleoside triphosphate hydrolases"/>
    <property type="match status" value="1"/>
</dbReference>
<keyword evidence="6" id="KW-1185">Reference proteome</keyword>
<comment type="caution">
    <text evidence="5">The sequence shown here is derived from an EMBL/GenBank/DDBJ whole genome shotgun (WGS) entry which is preliminary data.</text>
</comment>
<feature type="binding site" evidence="3">
    <location>
        <position position="78"/>
    </location>
    <ligand>
        <name>GTP</name>
        <dbReference type="ChEBI" id="CHEBI:37565"/>
    </ligand>
</feature>
<evidence type="ECO:0000256" key="3">
    <source>
        <dbReference type="PIRSR" id="PIRSR606689-1"/>
    </source>
</evidence>
<keyword evidence="1 3" id="KW-0547">Nucleotide-binding</keyword>
<sequence>MSAIRRLLDRLYPGSNGANNLYRIPFLGLDASGKTSLLYRIKTGEIVSVIPTIGVNLETIRVKAGKEQLTMTAWGAGGCEHGGMARMIVSTFLPNADALIWVVDSNDRDRLPESVELLSEFLGLTLEYSGRKDRATLPVLVIATKYDMPNRIAIDELRAQFEPVSKGSPVRFTTSSLKDGVSEDALTWLLEHIQAVRAGSLIAPPPLPGLRSASALEAKLDEWLSYAENDSSPTEFLRQFDSLSLPKWDHYTHVRLAYVILTTHGRQKGKNMIFDGIEKYIAQSEQTRGRTFHVTMTYFWIQMVHFGIRSMPPPVADSDASSLQTLVADEEPKAKVSNDWAPNADDFPRFLLLNPFVADGNLWADYYSKEVIMSPEAKAGMVLPDRKPLPNLVVRESIKGKGST</sequence>
<accession>A0AAD7FZ81</accession>
<feature type="binding site" evidence="4">
    <location>
        <position position="52"/>
    </location>
    <ligand>
        <name>Mg(2+)</name>
        <dbReference type="ChEBI" id="CHEBI:18420"/>
    </ligand>
</feature>
<name>A0AAD7FZ81_9AGAR</name>
<reference evidence="5" key="1">
    <citation type="submission" date="2023-03" db="EMBL/GenBank/DDBJ databases">
        <title>Massive genome expansion in bonnet fungi (Mycena s.s.) driven by repeated elements and novel gene families across ecological guilds.</title>
        <authorList>
            <consortium name="Lawrence Berkeley National Laboratory"/>
            <person name="Harder C.B."/>
            <person name="Miyauchi S."/>
            <person name="Viragh M."/>
            <person name="Kuo A."/>
            <person name="Thoen E."/>
            <person name="Andreopoulos B."/>
            <person name="Lu D."/>
            <person name="Skrede I."/>
            <person name="Drula E."/>
            <person name="Henrissat B."/>
            <person name="Morin E."/>
            <person name="Kohler A."/>
            <person name="Barry K."/>
            <person name="LaButti K."/>
            <person name="Morin E."/>
            <person name="Salamov A."/>
            <person name="Lipzen A."/>
            <person name="Mereny Z."/>
            <person name="Hegedus B."/>
            <person name="Baldrian P."/>
            <person name="Stursova M."/>
            <person name="Weitz H."/>
            <person name="Taylor A."/>
            <person name="Grigoriev I.V."/>
            <person name="Nagy L.G."/>
            <person name="Martin F."/>
            <person name="Kauserud H."/>
        </authorList>
    </citation>
    <scope>NUCLEOTIDE SEQUENCE</scope>
    <source>
        <strain evidence="5">9284</strain>
    </source>
</reference>
<feature type="binding site" evidence="3">
    <location>
        <begin position="28"/>
        <end position="35"/>
    </location>
    <ligand>
        <name>GTP</name>
        <dbReference type="ChEBI" id="CHEBI:37565"/>
    </ligand>
</feature>
<dbReference type="Proteomes" id="UP001221142">
    <property type="component" value="Unassembled WGS sequence"/>
</dbReference>
<evidence type="ECO:0000256" key="2">
    <source>
        <dbReference type="ARBA" id="ARBA00023134"/>
    </source>
</evidence>
<dbReference type="GO" id="GO:0003924">
    <property type="term" value="F:GTPase activity"/>
    <property type="evidence" value="ECO:0007669"/>
    <property type="project" value="InterPro"/>
</dbReference>
<dbReference type="InterPro" id="IPR006689">
    <property type="entry name" value="Small_GTPase_ARF/SAR"/>
</dbReference>
<dbReference type="Pfam" id="PF00025">
    <property type="entry name" value="Arf"/>
    <property type="match status" value="1"/>
</dbReference>
<evidence type="ECO:0000313" key="6">
    <source>
        <dbReference type="Proteomes" id="UP001221142"/>
    </source>
</evidence>
<keyword evidence="4" id="KW-0479">Metal-binding</keyword>
<dbReference type="InterPro" id="IPR024156">
    <property type="entry name" value="Small_GTPase_ARF"/>
</dbReference>
<protein>
    <submittedName>
        <fullName evidence="5">ADP-ribosylation factor</fullName>
    </submittedName>
</protein>
<proteinExistence type="predicted"/>
<dbReference type="GO" id="GO:0005525">
    <property type="term" value="F:GTP binding"/>
    <property type="evidence" value="ECO:0007669"/>
    <property type="project" value="UniProtKB-KW"/>
</dbReference>
<dbReference type="InterPro" id="IPR027417">
    <property type="entry name" value="P-loop_NTPase"/>
</dbReference>